<dbReference type="GO" id="GO:0016757">
    <property type="term" value="F:glycosyltransferase activity"/>
    <property type="evidence" value="ECO:0007669"/>
    <property type="project" value="TreeGrafter"/>
</dbReference>
<sequence>MKKKKIIIVSTVGLMYDGITSVIMSYLQAMNLEKFDIYVVSTIKSDNTIKKTILDLGCHVIELPSRKTETLKYLLCLIKCIRTNQIEVLHAHGNSATLAIEMLAGWAGGCKKRIAHSHNTQCEQVQADKWLRPLFYLLYTDAFACGEDAGKWLFGTRSFIVLNNGRNLEKFAFDPHLREKMRLRYKIDSELAFGHVGGFNPQKNHKFVLDVFRAIIQEEPNAKCFFIGTGPLKNVIEKQSTDLKDNIIFVGNTDEVPAYLDMMDGMILPSLFEGLPLVAIEWQINGLPCILSDTITLQCAVTDELKFMSLDVSPYQWARRIIIDAKKNAAVRAEKSAESKEMVKRAGFDISENVKLLEKAYTE</sequence>
<dbReference type="EMBL" id="WWVT01000005">
    <property type="protein sequence ID" value="MZL61467.1"/>
    <property type="molecule type" value="Genomic_DNA"/>
</dbReference>
<proteinExistence type="predicted"/>
<dbReference type="SUPFAM" id="SSF53756">
    <property type="entry name" value="UDP-Glycosyltransferase/glycogen phosphorylase"/>
    <property type="match status" value="1"/>
</dbReference>
<keyword evidence="1" id="KW-1133">Transmembrane helix</keyword>
<keyword evidence="1" id="KW-0812">Transmembrane</keyword>
<feature type="transmembrane region" description="Helical" evidence="1">
    <location>
        <begin position="7"/>
        <end position="27"/>
    </location>
</feature>
<organism evidence="2 3">
    <name type="scientific">Blautia massiliensis</name>
    <name type="common">ex Durand et al. 2017</name>
    <dbReference type="NCBI Taxonomy" id="1737424"/>
    <lineage>
        <taxon>Bacteria</taxon>
        <taxon>Bacillati</taxon>
        <taxon>Bacillota</taxon>
        <taxon>Clostridia</taxon>
        <taxon>Lachnospirales</taxon>
        <taxon>Lachnospiraceae</taxon>
        <taxon>Blautia</taxon>
    </lineage>
</organism>
<dbReference type="AlphaFoldDB" id="A0A6L8TCZ7"/>
<dbReference type="Proteomes" id="UP000473323">
    <property type="component" value="Unassembled WGS sequence"/>
</dbReference>
<dbReference type="PANTHER" id="PTHR45947:SF3">
    <property type="entry name" value="SULFOQUINOVOSYL TRANSFERASE SQD2"/>
    <property type="match status" value="1"/>
</dbReference>
<gene>
    <name evidence="2" type="ORF">GT694_05255</name>
</gene>
<dbReference type="InterPro" id="IPR050194">
    <property type="entry name" value="Glycosyltransferase_grp1"/>
</dbReference>
<dbReference type="Pfam" id="PF13692">
    <property type="entry name" value="Glyco_trans_1_4"/>
    <property type="match status" value="1"/>
</dbReference>
<dbReference type="PANTHER" id="PTHR45947">
    <property type="entry name" value="SULFOQUINOVOSYL TRANSFERASE SQD2"/>
    <property type="match status" value="1"/>
</dbReference>
<keyword evidence="1" id="KW-0472">Membrane</keyword>
<name>A0A6L8TCZ7_9FIRM</name>
<dbReference type="Gene3D" id="3.40.50.2000">
    <property type="entry name" value="Glycogen Phosphorylase B"/>
    <property type="match status" value="2"/>
</dbReference>
<accession>A0A6L8TCZ7</accession>
<comment type="caution">
    <text evidence="2">The sequence shown here is derived from an EMBL/GenBank/DDBJ whole genome shotgun (WGS) entry which is preliminary data.</text>
</comment>
<evidence type="ECO:0000313" key="3">
    <source>
        <dbReference type="Proteomes" id="UP000473323"/>
    </source>
</evidence>
<reference evidence="2 3" key="1">
    <citation type="journal article" date="2019" name="Nat. Med.">
        <title>A library of human gut bacterial isolates paired with longitudinal multiomics data enables mechanistic microbiome research.</title>
        <authorList>
            <person name="Poyet M."/>
            <person name="Groussin M."/>
            <person name="Gibbons S.M."/>
            <person name="Avila-Pacheco J."/>
            <person name="Jiang X."/>
            <person name="Kearney S.M."/>
            <person name="Perrotta A.R."/>
            <person name="Berdy B."/>
            <person name="Zhao S."/>
            <person name="Lieberman T.D."/>
            <person name="Swanson P.K."/>
            <person name="Smith M."/>
            <person name="Roesemann S."/>
            <person name="Alexander J.E."/>
            <person name="Rich S.A."/>
            <person name="Livny J."/>
            <person name="Vlamakis H."/>
            <person name="Clish C."/>
            <person name="Bullock K."/>
            <person name="Deik A."/>
            <person name="Scott J."/>
            <person name="Pierce K.A."/>
            <person name="Xavier R.J."/>
            <person name="Alm E.J."/>
        </authorList>
    </citation>
    <scope>NUCLEOTIDE SEQUENCE [LARGE SCALE GENOMIC DNA]</scope>
    <source>
        <strain evidence="2 3">BIOML-A4</strain>
    </source>
</reference>
<evidence type="ECO:0000313" key="2">
    <source>
        <dbReference type="EMBL" id="MZL61467.1"/>
    </source>
</evidence>
<dbReference type="CDD" id="cd03812">
    <property type="entry name" value="GT4_CapH-like"/>
    <property type="match status" value="1"/>
</dbReference>
<evidence type="ECO:0000256" key="1">
    <source>
        <dbReference type="SAM" id="Phobius"/>
    </source>
</evidence>
<protein>
    <submittedName>
        <fullName evidence="2">Glycosyltransferase</fullName>
    </submittedName>
</protein>
<keyword evidence="2" id="KW-0808">Transferase</keyword>